<dbReference type="InterPro" id="IPR044878">
    <property type="entry name" value="UbiA_sf"/>
</dbReference>
<dbReference type="Proteomes" id="UP000050454">
    <property type="component" value="Unassembled WGS sequence"/>
</dbReference>
<proteinExistence type="predicted"/>
<keyword evidence="8" id="KW-1185">Reference proteome</keyword>
<dbReference type="GO" id="GO:0016765">
    <property type="term" value="F:transferase activity, transferring alkyl or aryl (other than methyl) groups"/>
    <property type="evidence" value="ECO:0007669"/>
    <property type="project" value="InterPro"/>
</dbReference>
<feature type="transmembrane region" description="Helical" evidence="6">
    <location>
        <begin position="194"/>
        <end position="212"/>
    </location>
</feature>
<dbReference type="EMBL" id="LGTQ01000006">
    <property type="protein sequence ID" value="KPM48399.1"/>
    <property type="molecule type" value="Genomic_DNA"/>
</dbReference>
<dbReference type="PATRIC" id="fig|1605367.3.peg.2792"/>
<feature type="transmembrane region" description="Helical" evidence="6">
    <location>
        <begin position="45"/>
        <end position="66"/>
    </location>
</feature>
<keyword evidence="5 6" id="KW-0472">Membrane</keyword>
<dbReference type="CDD" id="cd13964">
    <property type="entry name" value="PT_UbiA_1"/>
    <property type="match status" value="1"/>
</dbReference>
<feature type="transmembrane region" description="Helical" evidence="6">
    <location>
        <begin position="163"/>
        <end position="182"/>
    </location>
</feature>
<feature type="transmembrane region" description="Helical" evidence="6">
    <location>
        <begin position="12"/>
        <end position="33"/>
    </location>
</feature>
<dbReference type="PANTHER" id="PTHR42723:SF1">
    <property type="entry name" value="CHLOROPHYLL SYNTHASE, CHLOROPLASTIC"/>
    <property type="match status" value="1"/>
</dbReference>
<dbReference type="STRING" id="1605367.AFM12_07100"/>
<feature type="transmembrane region" description="Helical" evidence="6">
    <location>
        <begin position="248"/>
        <end position="267"/>
    </location>
</feature>
<evidence type="ECO:0000256" key="1">
    <source>
        <dbReference type="ARBA" id="ARBA00004141"/>
    </source>
</evidence>
<dbReference type="InterPro" id="IPR000537">
    <property type="entry name" value="UbiA_prenyltransferase"/>
</dbReference>
<sequence>MGKLFGFLRLMRPANLVTALADIAAGLAISGFLTVDSDSQNWQKAAFLFLSTIGLYGGGVVLNDVFDAQLDAIERPERPIPSGKISLTEGAILGSGLLLLGILSALIAGVTSFWIALATALFVILYDKWAKHSSVFGPLTMGICRGLNLLLGMSLFWPELTTLQVSISLIPVFFIAAITLTSQGEVHGSNKKSIGFALTIDSLIFIVLVVLSHLNFKYLWYSLPFIAFWYFLNLRAKSKAIRNNIPENIKTAVKTGVISLIPLNAAYTAIFGTWYHALAVLCLLPVSLWLAKRFAVT</sequence>
<evidence type="ECO:0000313" key="8">
    <source>
        <dbReference type="Proteomes" id="UP000050454"/>
    </source>
</evidence>
<evidence type="ECO:0000313" key="7">
    <source>
        <dbReference type="EMBL" id="KPM48399.1"/>
    </source>
</evidence>
<dbReference type="RefSeq" id="WP_055145894.1">
    <property type="nucleotide sequence ID" value="NZ_JXSZ01000006.1"/>
</dbReference>
<dbReference type="OrthoDB" id="2908954at2"/>
<evidence type="ECO:0000256" key="6">
    <source>
        <dbReference type="SAM" id="Phobius"/>
    </source>
</evidence>
<accession>A0A0P7BUM3</accession>
<evidence type="ECO:0000256" key="5">
    <source>
        <dbReference type="ARBA" id="ARBA00023136"/>
    </source>
</evidence>
<dbReference type="NCBIfam" id="NF035940">
    <property type="entry name" value="prenyl_rel_EboC"/>
    <property type="match status" value="1"/>
</dbReference>
<dbReference type="InterPro" id="IPR050475">
    <property type="entry name" value="Prenyltransferase_related"/>
</dbReference>
<evidence type="ECO:0000256" key="3">
    <source>
        <dbReference type="ARBA" id="ARBA00022692"/>
    </source>
</evidence>
<feature type="transmembrane region" description="Helical" evidence="6">
    <location>
        <begin position="87"/>
        <end position="107"/>
    </location>
</feature>
<evidence type="ECO:0000256" key="2">
    <source>
        <dbReference type="ARBA" id="ARBA00022475"/>
    </source>
</evidence>
<organism evidence="7 8">
    <name type="scientific">Jiulongibacter sediminis</name>
    <dbReference type="NCBI Taxonomy" id="1605367"/>
    <lineage>
        <taxon>Bacteria</taxon>
        <taxon>Pseudomonadati</taxon>
        <taxon>Bacteroidota</taxon>
        <taxon>Cytophagia</taxon>
        <taxon>Cytophagales</taxon>
        <taxon>Leadbetterellaceae</taxon>
        <taxon>Jiulongibacter</taxon>
    </lineage>
</organism>
<dbReference type="PANTHER" id="PTHR42723">
    <property type="entry name" value="CHLOROPHYLL SYNTHASE"/>
    <property type="match status" value="1"/>
</dbReference>
<comment type="subcellular location">
    <subcellularLocation>
        <location evidence="1">Membrane</location>
        <topology evidence="1">Multi-pass membrane protein</topology>
    </subcellularLocation>
</comment>
<evidence type="ECO:0008006" key="9">
    <source>
        <dbReference type="Google" id="ProtNLM"/>
    </source>
</evidence>
<gene>
    <name evidence="7" type="ORF">AFM12_07100</name>
</gene>
<name>A0A0P7BUM3_9BACT</name>
<dbReference type="AlphaFoldDB" id="A0A0P7BUM3"/>
<keyword evidence="4 6" id="KW-1133">Transmembrane helix</keyword>
<comment type="caution">
    <text evidence="7">The sequence shown here is derived from an EMBL/GenBank/DDBJ whole genome shotgun (WGS) entry which is preliminary data.</text>
</comment>
<protein>
    <recommendedName>
        <fullName evidence="9">Polyprenyltransferase</fullName>
    </recommendedName>
</protein>
<dbReference type="Pfam" id="PF01040">
    <property type="entry name" value="UbiA"/>
    <property type="match status" value="1"/>
</dbReference>
<feature type="transmembrane region" description="Helical" evidence="6">
    <location>
        <begin position="218"/>
        <end position="236"/>
    </location>
</feature>
<evidence type="ECO:0000256" key="4">
    <source>
        <dbReference type="ARBA" id="ARBA00022989"/>
    </source>
</evidence>
<keyword evidence="2" id="KW-1003">Cell membrane</keyword>
<reference evidence="7 8" key="1">
    <citation type="submission" date="2015-07" db="EMBL/GenBank/DDBJ databases">
        <title>The draft genome sequence of Leadbetterella sp. JN14-9.</title>
        <authorList>
            <person name="Liu Y."/>
            <person name="Du J."/>
            <person name="Shao Z."/>
        </authorList>
    </citation>
    <scope>NUCLEOTIDE SEQUENCE [LARGE SCALE GENOMIC DNA]</scope>
    <source>
        <strain evidence="7 8">JN14-9</strain>
    </source>
</reference>
<dbReference type="Gene3D" id="1.10.357.140">
    <property type="entry name" value="UbiA prenyltransferase"/>
    <property type="match status" value="1"/>
</dbReference>
<keyword evidence="3 6" id="KW-0812">Transmembrane</keyword>
<dbReference type="GO" id="GO:0016020">
    <property type="term" value="C:membrane"/>
    <property type="evidence" value="ECO:0007669"/>
    <property type="project" value="UniProtKB-SubCell"/>
</dbReference>